<accession>A0A0A9AED8</accession>
<proteinExistence type="predicted"/>
<reference evidence="1" key="1">
    <citation type="submission" date="2014-09" db="EMBL/GenBank/DDBJ databases">
        <authorList>
            <person name="Magalhaes I.L.F."/>
            <person name="Oliveira U."/>
            <person name="Santos F.R."/>
            <person name="Vidigal T.H.D.A."/>
            <person name="Brescovit A.D."/>
            <person name="Santos A.J."/>
        </authorList>
    </citation>
    <scope>NUCLEOTIDE SEQUENCE</scope>
    <source>
        <tissue evidence="1">Shoot tissue taken approximately 20 cm above the soil surface</tissue>
    </source>
</reference>
<organism evidence="1">
    <name type="scientific">Arundo donax</name>
    <name type="common">Giant reed</name>
    <name type="synonym">Donax arundinaceus</name>
    <dbReference type="NCBI Taxonomy" id="35708"/>
    <lineage>
        <taxon>Eukaryota</taxon>
        <taxon>Viridiplantae</taxon>
        <taxon>Streptophyta</taxon>
        <taxon>Embryophyta</taxon>
        <taxon>Tracheophyta</taxon>
        <taxon>Spermatophyta</taxon>
        <taxon>Magnoliopsida</taxon>
        <taxon>Liliopsida</taxon>
        <taxon>Poales</taxon>
        <taxon>Poaceae</taxon>
        <taxon>PACMAD clade</taxon>
        <taxon>Arundinoideae</taxon>
        <taxon>Arundineae</taxon>
        <taxon>Arundo</taxon>
    </lineage>
</organism>
<protein>
    <submittedName>
        <fullName evidence="1">Uncharacterized protein</fullName>
    </submittedName>
</protein>
<dbReference type="EMBL" id="GBRH01247891">
    <property type="protein sequence ID" value="JAD50004.1"/>
    <property type="molecule type" value="Transcribed_RNA"/>
</dbReference>
<reference evidence="1" key="2">
    <citation type="journal article" date="2015" name="Data Brief">
        <title>Shoot transcriptome of the giant reed, Arundo donax.</title>
        <authorList>
            <person name="Barrero R.A."/>
            <person name="Guerrero F.D."/>
            <person name="Moolhuijzen P."/>
            <person name="Goolsby J.A."/>
            <person name="Tidwell J."/>
            <person name="Bellgard S.E."/>
            <person name="Bellgard M.I."/>
        </authorList>
    </citation>
    <scope>NUCLEOTIDE SEQUENCE</scope>
    <source>
        <tissue evidence="1">Shoot tissue taken approximately 20 cm above the soil surface</tissue>
    </source>
</reference>
<evidence type="ECO:0000313" key="1">
    <source>
        <dbReference type="EMBL" id="JAD50004.1"/>
    </source>
</evidence>
<dbReference type="AlphaFoldDB" id="A0A0A9AED8"/>
<sequence length="40" mass="4396">MGSLAGQLRSHLVAELRRAPLEAGAVEPRPHLLLQLLRLL</sequence>
<name>A0A0A9AED8_ARUDO</name>